<gene>
    <name evidence="14" type="ORF">BN980_GECA11s00450g</name>
</gene>
<comment type="subcellular location">
    <subcellularLocation>
        <location evidence="11">Nucleus</location>
    </subcellularLocation>
    <subcellularLocation>
        <location evidence="11">Chromosome</location>
        <location evidence="11">Centromere</location>
        <location evidence="11">Kinetochore</location>
    </subcellularLocation>
</comment>
<evidence type="ECO:0000256" key="9">
    <source>
        <dbReference type="ARBA" id="ARBA00023306"/>
    </source>
</evidence>
<dbReference type="Proteomes" id="UP000242525">
    <property type="component" value="Unassembled WGS sequence"/>
</dbReference>
<accession>A0A0J9XD10</accession>
<evidence type="ECO:0000256" key="3">
    <source>
        <dbReference type="ARBA" id="ARBA00011562"/>
    </source>
</evidence>
<dbReference type="InterPro" id="IPR013255">
    <property type="entry name" value="Spc25_C"/>
</dbReference>
<dbReference type="Gene3D" id="3.30.457.50">
    <property type="entry name" value="Chromosome segregation protein Spc25"/>
    <property type="match status" value="1"/>
</dbReference>
<keyword evidence="6 11" id="KW-0498">Mitosis</keyword>
<comment type="function">
    <text evidence="1 11">Acts as a component of the essential kinetochore-associated NDC80 complex, which is required for chromosome segregation and spindle checkpoint activity.</text>
</comment>
<evidence type="ECO:0000256" key="10">
    <source>
        <dbReference type="ARBA" id="ARBA00023328"/>
    </source>
</evidence>
<sequence>MLSSPLDEFAASDLDEFDQVSERMDGTQRLFHEYISQRQNKILEDRTTYTKSLTELRELQKSLISSIEEYQKREQELTELRAAQQKEEDEGREAIESFQAKYDEMVQLNSQLASQIEEVRENIRKTKERQLQERQVLNEQMALVSPELHFWEQTLGLRIEGVQEDVLRFVFINIDEKDYGREFSCTLDLSDVDYRIIKCRPELEPEVIESTVKVLNETRQLNLFLKTLRKAFKDIA</sequence>
<evidence type="ECO:0000256" key="2">
    <source>
        <dbReference type="ARBA" id="ARBA00006379"/>
    </source>
</evidence>
<evidence type="ECO:0000256" key="11">
    <source>
        <dbReference type="RuleBase" id="RU367150"/>
    </source>
</evidence>
<dbReference type="AlphaFoldDB" id="A0A0J9XD10"/>
<dbReference type="CDD" id="cd23784">
    <property type="entry name" value="RWD_Spc25"/>
    <property type="match status" value="1"/>
</dbReference>
<dbReference type="PANTHER" id="PTHR14281">
    <property type="entry name" value="KINETOCHORE PROTEIN SPC25-RELATED"/>
    <property type="match status" value="1"/>
</dbReference>
<organism evidence="14 15">
    <name type="scientific">Geotrichum candidum</name>
    <name type="common">Oospora lactis</name>
    <name type="synonym">Dipodascus geotrichum</name>
    <dbReference type="NCBI Taxonomy" id="1173061"/>
    <lineage>
        <taxon>Eukaryota</taxon>
        <taxon>Fungi</taxon>
        <taxon>Dikarya</taxon>
        <taxon>Ascomycota</taxon>
        <taxon>Saccharomycotina</taxon>
        <taxon>Dipodascomycetes</taxon>
        <taxon>Dipodascales</taxon>
        <taxon>Dipodascaceae</taxon>
        <taxon>Geotrichum</taxon>
    </lineage>
</organism>
<dbReference type="EMBL" id="CCBN010000011">
    <property type="protein sequence ID" value="CDO55392.1"/>
    <property type="molecule type" value="Genomic_DNA"/>
</dbReference>
<dbReference type="STRING" id="1173061.A0A0J9XD10"/>
<proteinExistence type="inferred from homology"/>
<dbReference type="GO" id="GO:0051301">
    <property type="term" value="P:cell division"/>
    <property type="evidence" value="ECO:0007669"/>
    <property type="project" value="UniProtKB-UniRule"/>
</dbReference>
<protein>
    <recommendedName>
        <fullName evidence="11">Kinetochore protein SPC25</fullName>
    </recommendedName>
</protein>
<keyword evidence="8 12" id="KW-0175">Coiled coil</keyword>
<evidence type="ECO:0000256" key="1">
    <source>
        <dbReference type="ARBA" id="ARBA00002772"/>
    </source>
</evidence>
<dbReference type="PANTHER" id="PTHR14281:SF0">
    <property type="entry name" value="KINETOCHORE PROTEIN SPC25"/>
    <property type="match status" value="1"/>
</dbReference>
<dbReference type="GO" id="GO:0007059">
    <property type="term" value="P:chromosome segregation"/>
    <property type="evidence" value="ECO:0007669"/>
    <property type="project" value="InterPro"/>
</dbReference>
<name>A0A0J9XD10_GEOCN</name>
<dbReference type="GO" id="GO:0005634">
    <property type="term" value="C:nucleus"/>
    <property type="evidence" value="ECO:0007669"/>
    <property type="project" value="UniProtKB-SubCell"/>
</dbReference>
<keyword evidence="7 11" id="KW-0995">Kinetochore</keyword>
<keyword evidence="15" id="KW-1185">Reference proteome</keyword>
<evidence type="ECO:0000259" key="13">
    <source>
        <dbReference type="Pfam" id="PF08234"/>
    </source>
</evidence>
<comment type="subunit">
    <text evidence="3">Component of the NDC80 complex, which consists of NDC80, NUF2, SPC24 and SPC25.</text>
</comment>
<dbReference type="InterPro" id="IPR045143">
    <property type="entry name" value="Spc25"/>
</dbReference>
<dbReference type="GO" id="GO:0031262">
    <property type="term" value="C:Ndc80 complex"/>
    <property type="evidence" value="ECO:0007669"/>
    <property type="project" value="InterPro"/>
</dbReference>
<dbReference type="OrthoDB" id="4056921at2759"/>
<dbReference type="Pfam" id="PF08234">
    <property type="entry name" value="Spindle_Spc25"/>
    <property type="match status" value="1"/>
</dbReference>
<feature type="domain" description="Chromosome segregation protein Spc25 C-terminal" evidence="13">
    <location>
        <begin position="162"/>
        <end position="233"/>
    </location>
</feature>
<evidence type="ECO:0000256" key="7">
    <source>
        <dbReference type="ARBA" id="ARBA00022838"/>
    </source>
</evidence>
<feature type="coiled-coil region" evidence="12">
    <location>
        <begin position="53"/>
        <end position="140"/>
    </location>
</feature>
<evidence type="ECO:0000256" key="6">
    <source>
        <dbReference type="ARBA" id="ARBA00022776"/>
    </source>
</evidence>
<dbReference type="FunFam" id="3.30.457.50:FF:000001">
    <property type="entry name" value="Probable kinetochore protein spc25"/>
    <property type="match status" value="1"/>
</dbReference>
<evidence type="ECO:0000256" key="12">
    <source>
        <dbReference type="SAM" id="Coils"/>
    </source>
</evidence>
<keyword evidence="11" id="KW-0539">Nucleus</keyword>
<reference evidence="14" key="1">
    <citation type="submission" date="2014-03" db="EMBL/GenBank/DDBJ databases">
        <authorList>
            <person name="Casaregola S."/>
        </authorList>
    </citation>
    <scope>NUCLEOTIDE SEQUENCE [LARGE SCALE GENOMIC DNA]</scope>
    <source>
        <strain evidence="14">CLIB 918</strain>
    </source>
</reference>
<evidence type="ECO:0000313" key="15">
    <source>
        <dbReference type="Proteomes" id="UP000242525"/>
    </source>
</evidence>
<keyword evidence="5 11" id="KW-0132">Cell division</keyword>
<keyword evidence="10 11" id="KW-0137">Centromere</keyword>
<evidence type="ECO:0000256" key="5">
    <source>
        <dbReference type="ARBA" id="ARBA00022618"/>
    </source>
</evidence>
<evidence type="ECO:0000256" key="8">
    <source>
        <dbReference type="ARBA" id="ARBA00023054"/>
    </source>
</evidence>
<comment type="caution">
    <text evidence="14">The sequence shown here is derived from an EMBL/GenBank/DDBJ whole genome shotgun (WGS) entry which is preliminary data.</text>
</comment>
<comment type="similarity">
    <text evidence="2 11">Belongs to the SPC25 family.</text>
</comment>
<keyword evidence="4 11" id="KW-0158">Chromosome</keyword>
<evidence type="ECO:0000256" key="4">
    <source>
        <dbReference type="ARBA" id="ARBA00022454"/>
    </source>
</evidence>
<keyword evidence="9 11" id="KW-0131">Cell cycle</keyword>
<evidence type="ECO:0000313" key="14">
    <source>
        <dbReference type="EMBL" id="CDO55392.1"/>
    </source>
</evidence>